<gene>
    <name evidence="2" type="ORF">GOM49_09215</name>
</gene>
<evidence type="ECO:0000313" key="3">
    <source>
        <dbReference type="Proteomes" id="UP000422764"/>
    </source>
</evidence>
<dbReference type="Pfam" id="PF21645">
    <property type="entry name" value="FakA-like_M"/>
    <property type="match status" value="1"/>
</dbReference>
<accession>A0A6I6FBT9</accession>
<dbReference type="InterPro" id="IPR050270">
    <property type="entry name" value="DegV_domain_contain"/>
</dbReference>
<evidence type="ECO:0000259" key="1">
    <source>
        <dbReference type="PROSITE" id="PS51480"/>
    </source>
</evidence>
<dbReference type="AlphaFoldDB" id="A0A6I6FBT9"/>
<dbReference type="InterPro" id="IPR033470">
    <property type="entry name" value="FakA-like_C"/>
</dbReference>
<proteinExistence type="predicted"/>
<organism evidence="2 3">
    <name type="scientific">Clostridium bovifaecis</name>
    <dbReference type="NCBI Taxonomy" id="2184719"/>
    <lineage>
        <taxon>Bacteria</taxon>
        <taxon>Bacillati</taxon>
        <taxon>Bacillota</taxon>
        <taxon>Clostridia</taxon>
        <taxon>Eubacteriales</taxon>
        <taxon>Clostridiaceae</taxon>
        <taxon>Clostridium</taxon>
    </lineage>
</organism>
<evidence type="ECO:0000313" key="2">
    <source>
        <dbReference type="EMBL" id="QGU95245.1"/>
    </source>
</evidence>
<dbReference type="GO" id="GO:0006071">
    <property type="term" value="P:glycerol metabolic process"/>
    <property type="evidence" value="ECO:0007669"/>
    <property type="project" value="InterPro"/>
</dbReference>
<dbReference type="PROSITE" id="PS51480">
    <property type="entry name" value="DHAL"/>
    <property type="match status" value="1"/>
</dbReference>
<dbReference type="SMART" id="SM01120">
    <property type="entry name" value="Dak2"/>
    <property type="match status" value="1"/>
</dbReference>
<dbReference type="InterPro" id="IPR036117">
    <property type="entry name" value="DhaL_dom_sf"/>
</dbReference>
<dbReference type="SMART" id="SM01121">
    <property type="entry name" value="Dak1_2"/>
    <property type="match status" value="1"/>
</dbReference>
<dbReference type="InterPro" id="IPR004007">
    <property type="entry name" value="DhaL_dom"/>
</dbReference>
<name>A0A6I6FBT9_9CLOT</name>
<keyword evidence="3" id="KW-1185">Reference proteome</keyword>
<protein>
    <submittedName>
        <fullName evidence="2">DAK2 domain-containing protein</fullName>
    </submittedName>
</protein>
<sequence length="553" mass="60985">MERFKIDGYDMRNMVITASNNLQEKKEFVNSLNVFPVPDGDTGTNMSMTFKSAVSEIEALQEQSISEIAKRIARGALMGARGNSGVILSQIFRGIAKGLEGKDEVDAADFAKSIAEGSKFAYKAVMRPTEGTILTIIRAAGESAISSSETNIVKLLEKVCKYSENVLNKTPDMLPALKEAKVVDAGGMGLLIILQGMYEALSENIEAKVEVIKETGEVINKSAQASINAEDIKYGYCTEFFVLTKDASDKAQDLKRLFDPVGDSMIVVGVDDIIKVHIHTNDPGWVLSEAVKIGELSKIKIDNMREQHRQILELEYASTENSSEKLVEVSNSEDEKEYAFVSVSMGDGLKRIFEDLGVDSVIEGGQTMNPSTQDILERINKLNAKNIFVLPNNKNIIMAAEQAAELSDKNVIVIPTKTIPQGITAVTLFDGDNDVEQNIEVMKEAISNVISGSVTYAVRDTEIEGKAIKEGNILGLIESKISEVGKDIYEVCEKLLSNMVNEESELITIFYGKDCDEEKVEEFVNELEDKYPDIDIQFYSGDQPLYYFIVSVE</sequence>
<dbReference type="Proteomes" id="UP000422764">
    <property type="component" value="Chromosome"/>
</dbReference>
<dbReference type="GO" id="GO:0004371">
    <property type="term" value="F:glycerone kinase activity"/>
    <property type="evidence" value="ECO:0007669"/>
    <property type="project" value="InterPro"/>
</dbReference>
<reference evidence="2 3" key="1">
    <citation type="submission" date="2019-12" db="EMBL/GenBank/DDBJ databases">
        <title>Genome sequenceing of Clostridium bovifaecis.</title>
        <authorList>
            <person name="Yao Y."/>
        </authorList>
    </citation>
    <scope>NUCLEOTIDE SEQUENCE [LARGE SCALE GENOMIC DNA]</scope>
    <source>
        <strain evidence="2 3">BXX</strain>
    </source>
</reference>
<dbReference type="Gene3D" id="1.25.40.340">
    <property type="match status" value="1"/>
</dbReference>
<dbReference type="PANTHER" id="PTHR33434">
    <property type="entry name" value="DEGV DOMAIN-CONTAINING PROTEIN DR_1986-RELATED"/>
    <property type="match status" value="1"/>
</dbReference>
<dbReference type="SUPFAM" id="SSF101473">
    <property type="entry name" value="DhaL-like"/>
    <property type="match status" value="1"/>
</dbReference>
<feature type="domain" description="DhaL" evidence="1">
    <location>
        <begin position="9"/>
        <end position="199"/>
    </location>
</feature>
<dbReference type="NCBIfam" id="TIGR03599">
    <property type="entry name" value="YloV"/>
    <property type="match status" value="1"/>
</dbReference>
<dbReference type="PANTHER" id="PTHR33434:SF4">
    <property type="entry name" value="PHOSPHATASE PROTEIN"/>
    <property type="match status" value="1"/>
</dbReference>
<dbReference type="EMBL" id="CP046522">
    <property type="protein sequence ID" value="QGU95245.1"/>
    <property type="molecule type" value="Genomic_DNA"/>
</dbReference>
<dbReference type="Pfam" id="PF02734">
    <property type="entry name" value="Dak2"/>
    <property type="match status" value="1"/>
</dbReference>
<dbReference type="InterPro" id="IPR019986">
    <property type="entry name" value="YloV-like"/>
</dbReference>
<dbReference type="InterPro" id="IPR048394">
    <property type="entry name" value="FakA-like_M"/>
</dbReference>
<dbReference type="Pfam" id="PF13684">
    <property type="entry name" value="FakA-like_C"/>
    <property type="match status" value="1"/>
</dbReference>